<keyword evidence="7" id="KW-0256">Endoplasmic reticulum</keyword>
<comment type="subcellular location">
    <subcellularLocation>
        <location evidence="2">Endoplasmic reticulum lumen</location>
    </subcellularLocation>
</comment>
<dbReference type="PROSITE" id="PS51352">
    <property type="entry name" value="THIOREDOXIN_2"/>
    <property type="match status" value="2"/>
</dbReference>
<dbReference type="GO" id="GO:0003756">
    <property type="term" value="F:protein disulfide isomerase activity"/>
    <property type="evidence" value="ECO:0007669"/>
    <property type="project" value="UniProtKB-EC"/>
</dbReference>
<dbReference type="InterPro" id="IPR005788">
    <property type="entry name" value="PDI_thioredoxin-like_dom"/>
</dbReference>
<evidence type="ECO:0000256" key="1">
    <source>
        <dbReference type="ARBA" id="ARBA00001182"/>
    </source>
</evidence>
<feature type="disulfide bond" description="Redox-active" evidence="11">
    <location>
        <begin position="393"/>
        <end position="396"/>
    </location>
</feature>
<keyword evidence="10 11" id="KW-0676">Redox-active center</keyword>
<dbReference type="AlphaFoldDB" id="A0A7G5F3H3"/>
<dbReference type="GO" id="GO:0034976">
    <property type="term" value="P:response to endoplasmic reticulum stress"/>
    <property type="evidence" value="ECO:0007669"/>
    <property type="project" value="TreeGrafter"/>
</dbReference>
<sequence length="490" mass="55677">MLAKYLFLFSLALGAWAAEEDVLELTDSDFTATLDTYDNTLVMFYAPWCGHCKHLKPEFAKAAGELKRNDPPITLAKVDCTEAGKDTCGKYSVSGYPTLKIFSKSEMISDYNGPREADGIVKYMKSQVGPASKELKGEDCHKNFLETNEVSYILYTEKEDSPLAKAFHSVAKKLREKARFAHTIAKSLVEKDGFKNKIVLYRPKILQNKFEESILHYDGEANVADISDFVTKNYFGLAGIRTRDNAPSFVNPLVVAYYSVDYVKNPKGTNYWRNRILKASKNYKSFNYAISNKDDFQHELNDFGVTFAKDDKPVILARDEKNLKYVMKDEFNVENFEKFLKDFDNNVLEPFIKSEPIPEDNSAPVKVVVGKNYDDIITNSDKDVLIEFYAPWCGHCKKLAPIFDELGEKLVDENVVIAKFDATANDVPVQFEVRGFPTLYWIPKDAKSSPVKYEGGRELNDFVQYIAKHSTDGLKNFDRKGKAKVAKEEL</sequence>
<feature type="domain" description="Thioredoxin" evidence="14">
    <location>
        <begin position="327"/>
        <end position="471"/>
    </location>
</feature>
<reference evidence="15" key="2">
    <citation type="submission" date="2020-05" db="EMBL/GenBank/DDBJ databases">
        <authorList>
            <person name="Kalmankar N."/>
            <person name="Venkatesan R."/>
            <person name="Balaram P."/>
            <person name="Ramanathan S."/>
        </authorList>
    </citation>
    <scope>NUCLEOTIDE SEQUENCE</scope>
</reference>
<dbReference type="FunFam" id="3.40.30.10:FF:000303">
    <property type="entry name" value="Protein disulfide-isomerase"/>
    <property type="match status" value="1"/>
</dbReference>
<evidence type="ECO:0000256" key="9">
    <source>
        <dbReference type="ARBA" id="ARBA00023235"/>
    </source>
</evidence>
<proteinExistence type="evidence at transcript level"/>
<dbReference type="PANTHER" id="PTHR18929:SF132">
    <property type="entry name" value="PROTEIN DISULFIDE-ISOMERASE A3"/>
    <property type="match status" value="1"/>
</dbReference>
<feature type="chain" id="PRO_5029035801" description="Protein disulfide-isomerase" evidence="13">
    <location>
        <begin position="18"/>
        <end position="490"/>
    </location>
</feature>
<dbReference type="NCBIfam" id="TIGR01126">
    <property type="entry name" value="pdi_dom"/>
    <property type="match status" value="2"/>
</dbReference>
<accession>A0A7G5F3H3</accession>
<feature type="disulfide bond" description="Redox-active" evidence="11">
    <location>
        <begin position="49"/>
        <end position="52"/>
    </location>
</feature>
<dbReference type="GO" id="GO:0006457">
    <property type="term" value="P:protein folding"/>
    <property type="evidence" value="ECO:0007669"/>
    <property type="project" value="TreeGrafter"/>
</dbReference>
<evidence type="ECO:0000256" key="4">
    <source>
        <dbReference type="ARBA" id="ARBA00012723"/>
    </source>
</evidence>
<evidence type="ECO:0000256" key="6">
    <source>
        <dbReference type="ARBA" id="ARBA00022737"/>
    </source>
</evidence>
<protein>
    <recommendedName>
        <fullName evidence="4 13">Protein disulfide-isomerase</fullName>
        <ecNumber evidence="4 13">5.3.4.1</ecNumber>
    </recommendedName>
</protein>
<keyword evidence="6" id="KW-0677">Repeat</keyword>
<dbReference type="FunFam" id="3.40.30.10:FF:000017">
    <property type="entry name" value="Protein disulfide-isomerase A4"/>
    <property type="match status" value="1"/>
</dbReference>
<evidence type="ECO:0000256" key="3">
    <source>
        <dbReference type="ARBA" id="ARBA00006347"/>
    </source>
</evidence>
<evidence type="ECO:0000256" key="5">
    <source>
        <dbReference type="ARBA" id="ARBA00022729"/>
    </source>
</evidence>
<evidence type="ECO:0000256" key="7">
    <source>
        <dbReference type="ARBA" id="ARBA00022824"/>
    </source>
</evidence>
<comment type="similarity">
    <text evidence="3 12">Belongs to the protein disulfide isomerase family.</text>
</comment>
<evidence type="ECO:0000256" key="8">
    <source>
        <dbReference type="ARBA" id="ARBA00023157"/>
    </source>
</evidence>
<keyword evidence="8 11" id="KW-1015">Disulfide bond</keyword>
<keyword evidence="5 13" id="KW-0732">Signal</keyword>
<dbReference type="GO" id="GO:0005788">
    <property type="term" value="C:endoplasmic reticulum lumen"/>
    <property type="evidence" value="ECO:0007669"/>
    <property type="project" value="UniProtKB-SubCell"/>
</dbReference>
<dbReference type="SUPFAM" id="SSF52833">
    <property type="entry name" value="Thioredoxin-like"/>
    <property type="match status" value="3"/>
</dbReference>
<dbReference type="EC" id="5.3.4.1" evidence="4 13"/>
<dbReference type="EMBL" id="MT468745">
    <property type="protein sequence ID" value="QMV80798.1"/>
    <property type="molecule type" value="mRNA"/>
</dbReference>
<dbReference type="InterPro" id="IPR036249">
    <property type="entry name" value="Thioredoxin-like_sf"/>
</dbReference>
<evidence type="ECO:0000256" key="13">
    <source>
        <dbReference type="RuleBase" id="RU361130"/>
    </source>
</evidence>
<dbReference type="InterPro" id="IPR005792">
    <property type="entry name" value="Prot_disulphide_isomerase"/>
</dbReference>
<dbReference type="PANTHER" id="PTHR18929">
    <property type="entry name" value="PROTEIN DISULFIDE ISOMERASE"/>
    <property type="match status" value="1"/>
</dbReference>
<dbReference type="FunFam" id="3.40.30.10:FF:000045">
    <property type="entry name" value="Disulfide-isomerase A3"/>
    <property type="match status" value="1"/>
</dbReference>
<evidence type="ECO:0000256" key="2">
    <source>
        <dbReference type="ARBA" id="ARBA00004319"/>
    </source>
</evidence>
<name>A0A7G5F3H3_CLITE</name>
<dbReference type="PRINTS" id="PR00421">
    <property type="entry name" value="THIOREDOXIN"/>
</dbReference>
<dbReference type="InterPro" id="IPR013766">
    <property type="entry name" value="Thioredoxin_domain"/>
</dbReference>
<evidence type="ECO:0000259" key="14">
    <source>
        <dbReference type="PROSITE" id="PS51352"/>
    </source>
</evidence>
<dbReference type="InterPro" id="IPR017937">
    <property type="entry name" value="Thioredoxin_CS"/>
</dbReference>
<organism evidence="15">
    <name type="scientific">Clitoria ternatea</name>
    <name type="common">Butterfly pea</name>
    <dbReference type="NCBI Taxonomy" id="43366"/>
    <lineage>
        <taxon>Eukaryota</taxon>
        <taxon>Viridiplantae</taxon>
        <taxon>Streptophyta</taxon>
        <taxon>Embryophyta</taxon>
        <taxon>Tracheophyta</taxon>
        <taxon>Spermatophyta</taxon>
        <taxon>Magnoliopsida</taxon>
        <taxon>eudicotyledons</taxon>
        <taxon>Gunneridae</taxon>
        <taxon>Pentapetalae</taxon>
        <taxon>rosids</taxon>
        <taxon>fabids</taxon>
        <taxon>Fabales</taxon>
        <taxon>Fabaceae</taxon>
        <taxon>Papilionoideae</taxon>
        <taxon>50 kb inversion clade</taxon>
        <taxon>NPAAA clade</taxon>
        <taxon>indigoferoid/millettioid clade</taxon>
        <taxon>Phaseoleae</taxon>
        <taxon>Clitoria</taxon>
    </lineage>
</organism>
<feature type="signal peptide" evidence="13">
    <location>
        <begin position="1"/>
        <end position="17"/>
    </location>
</feature>
<evidence type="ECO:0000256" key="11">
    <source>
        <dbReference type="PIRSR" id="PIRSR605792-51"/>
    </source>
</evidence>
<dbReference type="NCBIfam" id="TIGR01130">
    <property type="entry name" value="ER_PDI_fam"/>
    <property type="match status" value="1"/>
</dbReference>
<dbReference type="FunFam" id="3.40.30.10:FF:000077">
    <property type="entry name" value="Protein disulfide-isomerase"/>
    <property type="match status" value="1"/>
</dbReference>
<dbReference type="Gene3D" id="3.40.30.10">
    <property type="entry name" value="Glutaredoxin"/>
    <property type="match status" value="4"/>
</dbReference>
<dbReference type="CDD" id="cd02995">
    <property type="entry name" value="PDI_a_PDI_a'_C"/>
    <property type="match status" value="1"/>
</dbReference>
<dbReference type="Pfam" id="PF13848">
    <property type="entry name" value="Thioredoxin_6"/>
    <property type="match status" value="1"/>
</dbReference>
<evidence type="ECO:0000256" key="12">
    <source>
        <dbReference type="RuleBase" id="RU004208"/>
    </source>
</evidence>
<comment type="catalytic activity">
    <reaction evidence="1 13">
        <text>Catalyzes the rearrangement of -S-S- bonds in proteins.</text>
        <dbReference type="EC" id="5.3.4.1"/>
    </reaction>
</comment>
<evidence type="ECO:0000256" key="10">
    <source>
        <dbReference type="ARBA" id="ARBA00023284"/>
    </source>
</evidence>
<dbReference type="Pfam" id="PF00085">
    <property type="entry name" value="Thioredoxin"/>
    <property type="match status" value="2"/>
</dbReference>
<keyword evidence="9 13" id="KW-0413">Isomerase</keyword>
<evidence type="ECO:0000313" key="15">
    <source>
        <dbReference type="EMBL" id="QMV80798.1"/>
    </source>
</evidence>
<dbReference type="PROSITE" id="PS00194">
    <property type="entry name" value="THIOREDOXIN_1"/>
    <property type="match status" value="2"/>
</dbReference>
<feature type="domain" description="Thioredoxin" evidence="14">
    <location>
        <begin position="11"/>
        <end position="129"/>
    </location>
</feature>
<dbReference type="CDD" id="cd03073">
    <property type="entry name" value="PDI_b'_ERp72_ERp57"/>
    <property type="match status" value="1"/>
</dbReference>
<reference evidence="15" key="1">
    <citation type="journal article" date="2020" name="Sci. Rep.">
        <title>Transcriptomic profiling of the medicinal plant Clitoria ternatea: identification of potential genes in cyclotide biosynthesis.</title>
        <authorList>
            <person name="Kalmankar N.V."/>
            <person name="Venkatesan R."/>
            <person name="Balaram P."/>
            <person name="Sowdhamini R."/>
        </authorList>
    </citation>
    <scope>NUCLEOTIDE SEQUENCE</scope>
</reference>